<dbReference type="Pfam" id="PF13621">
    <property type="entry name" value="Cupin_8"/>
    <property type="match status" value="1"/>
</dbReference>
<dbReference type="PANTHER" id="PTHR12461:SF105">
    <property type="entry name" value="HYPOXIA-INDUCIBLE FACTOR 1-ALPHA INHIBITOR"/>
    <property type="match status" value="1"/>
</dbReference>
<protein>
    <submittedName>
        <fullName evidence="2">Cupin-like domain-containing protein</fullName>
    </submittedName>
</protein>
<reference evidence="2 3" key="1">
    <citation type="submission" date="2019-12" db="EMBL/GenBank/DDBJ databases">
        <title>Genomic-based taxomic classification of the family Erythrobacteraceae.</title>
        <authorList>
            <person name="Xu L."/>
        </authorList>
    </citation>
    <scope>NUCLEOTIDE SEQUENCE [LARGE SCALE GENOMIC DNA]</scope>
    <source>
        <strain evidence="2 3">MCCC 1A09965</strain>
    </source>
</reference>
<dbReference type="EMBL" id="WTYN01000001">
    <property type="protein sequence ID" value="MXO63358.1"/>
    <property type="molecule type" value="Genomic_DNA"/>
</dbReference>
<evidence type="ECO:0000313" key="3">
    <source>
        <dbReference type="Proteomes" id="UP000445582"/>
    </source>
</evidence>
<accession>A0A844YJZ3</accession>
<gene>
    <name evidence="2" type="ORF">GRI48_10075</name>
</gene>
<dbReference type="PROSITE" id="PS51184">
    <property type="entry name" value="JMJC"/>
    <property type="match status" value="1"/>
</dbReference>
<comment type="caution">
    <text evidence="2">The sequence shown here is derived from an EMBL/GenBank/DDBJ whole genome shotgun (WGS) entry which is preliminary data.</text>
</comment>
<dbReference type="InterPro" id="IPR003347">
    <property type="entry name" value="JmjC_dom"/>
</dbReference>
<dbReference type="SMART" id="SM00558">
    <property type="entry name" value="JmjC"/>
    <property type="match status" value="1"/>
</dbReference>
<dbReference type="Proteomes" id="UP000445582">
    <property type="component" value="Unassembled WGS sequence"/>
</dbReference>
<evidence type="ECO:0000259" key="1">
    <source>
        <dbReference type="PROSITE" id="PS51184"/>
    </source>
</evidence>
<dbReference type="RefSeq" id="WP_160674879.1">
    <property type="nucleotide sequence ID" value="NZ_WTYN01000001.1"/>
</dbReference>
<dbReference type="OrthoDB" id="479699at2"/>
<proteinExistence type="predicted"/>
<keyword evidence="3" id="KW-1185">Reference proteome</keyword>
<dbReference type="PANTHER" id="PTHR12461">
    <property type="entry name" value="HYPOXIA-INDUCIBLE FACTOR 1 ALPHA INHIBITOR-RELATED"/>
    <property type="match status" value="1"/>
</dbReference>
<sequence>MPQIAEYDRPDATTLCEEIYPGARPAILRGVGAELEPVRIARQGTEAFARYLKDAIGETPVNVLAARPDAGPTFFFDGDPSRLNFERGRMPFARFIDHVLAPDADRRMVYIESTKAEELSVDLARAIQLPLAPPNVPPLVWLGNRTGTHTHFDVQQNIACFVAGRRRFTLFPPEQTPNLYMAPLERSPSSAPVSMVRLEGPDFERYPRFRKALDQALVAELEPGDAIFIPYMWWHHVRALEPFNMLVNYWWNEHDAMGAPIDAMLHAILVLRDLPPPMRDAWRTMFETFVFKAHGEPMDHLEPGQQGGLGPIDGRMRMQMWQTLGSGLSEVMRRVFAPGNRG</sequence>
<dbReference type="Gene3D" id="2.60.120.650">
    <property type="entry name" value="Cupin"/>
    <property type="match status" value="1"/>
</dbReference>
<dbReference type="InterPro" id="IPR041667">
    <property type="entry name" value="Cupin_8"/>
</dbReference>
<dbReference type="SUPFAM" id="SSF51197">
    <property type="entry name" value="Clavaminate synthase-like"/>
    <property type="match status" value="1"/>
</dbReference>
<name>A0A844YJZ3_9SPHN</name>
<feature type="domain" description="JmjC" evidence="1">
    <location>
        <begin position="101"/>
        <end position="266"/>
    </location>
</feature>
<evidence type="ECO:0000313" key="2">
    <source>
        <dbReference type="EMBL" id="MXO63358.1"/>
    </source>
</evidence>
<organism evidence="2 3">
    <name type="scientific">Qipengyuania oceanensis</name>
    <dbReference type="NCBI Taxonomy" id="1463597"/>
    <lineage>
        <taxon>Bacteria</taxon>
        <taxon>Pseudomonadati</taxon>
        <taxon>Pseudomonadota</taxon>
        <taxon>Alphaproteobacteria</taxon>
        <taxon>Sphingomonadales</taxon>
        <taxon>Erythrobacteraceae</taxon>
        <taxon>Qipengyuania</taxon>
    </lineage>
</organism>
<dbReference type="AlphaFoldDB" id="A0A844YJZ3"/>